<dbReference type="GO" id="GO:0008483">
    <property type="term" value="F:transaminase activity"/>
    <property type="evidence" value="ECO:0007669"/>
    <property type="project" value="UniProtKB-KW"/>
</dbReference>
<dbReference type="KEGG" id="plut:EI981_24620"/>
<protein>
    <submittedName>
        <fullName evidence="4">Aminotransferase class V-fold PLP-dependent enzyme</fullName>
    </submittedName>
</protein>
<organism evidence="4 5">
    <name type="scientific">Paenibacillus lutimineralis</name>
    <dbReference type="NCBI Taxonomy" id="2707005"/>
    <lineage>
        <taxon>Bacteria</taxon>
        <taxon>Bacillati</taxon>
        <taxon>Bacillota</taxon>
        <taxon>Bacilli</taxon>
        <taxon>Bacillales</taxon>
        <taxon>Paenibacillaceae</taxon>
        <taxon>Paenibacillus</taxon>
    </lineage>
</organism>
<dbReference type="RefSeq" id="WP_127002730.1">
    <property type="nucleotide sequence ID" value="NZ_CP034346.1"/>
</dbReference>
<comment type="cofactor">
    <cofactor evidence="1">
        <name>pyridoxal 5'-phosphate</name>
        <dbReference type="ChEBI" id="CHEBI:597326"/>
    </cofactor>
</comment>
<dbReference type="InterPro" id="IPR000192">
    <property type="entry name" value="Aminotrans_V_dom"/>
</dbReference>
<dbReference type="SUPFAM" id="SSF53383">
    <property type="entry name" value="PLP-dependent transferases"/>
    <property type="match status" value="1"/>
</dbReference>
<accession>A0A3S9V407</accession>
<dbReference type="Proteomes" id="UP000270678">
    <property type="component" value="Chromosome"/>
</dbReference>
<evidence type="ECO:0000313" key="4">
    <source>
        <dbReference type="EMBL" id="AZS17298.1"/>
    </source>
</evidence>
<keyword evidence="2" id="KW-0663">Pyridoxal phosphate</keyword>
<keyword evidence="5" id="KW-1185">Reference proteome</keyword>
<reference evidence="5" key="1">
    <citation type="submission" date="2018-12" db="EMBL/GenBank/DDBJ databases">
        <title>Complete genome sequence of Paenibacillus sp. MBLB1234.</title>
        <authorList>
            <person name="Nam Y.-D."/>
            <person name="Kang J."/>
            <person name="Chung W.-H."/>
            <person name="Park Y.S."/>
        </authorList>
    </citation>
    <scope>NUCLEOTIDE SEQUENCE [LARGE SCALE GENOMIC DNA]</scope>
    <source>
        <strain evidence="5">MBLB1234</strain>
    </source>
</reference>
<dbReference type="Pfam" id="PF00266">
    <property type="entry name" value="Aminotran_5"/>
    <property type="match status" value="1"/>
</dbReference>
<name>A0A3S9V407_9BACL</name>
<dbReference type="PANTHER" id="PTHR43586">
    <property type="entry name" value="CYSTEINE DESULFURASE"/>
    <property type="match status" value="1"/>
</dbReference>
<dbReference type="InterPro" id="IPR015424">
    <property type="entry name" value="PyrdxlP-dep_Trfase"/>
</dbReference>
<dbReference type="InterPro" id="IPR015422">
    <property type="entry name" value="PyrdxlP-dep_Trfase_small"/>
</dbReference>
<sequence>MLKNATRAVDATNVKNPEVLEAHFLPFRRKTVGIQQTYSTPYGKQKMIYADWTASGRLYEPIEAAIAKQFGPYMANTHSESSLTGQTISQAYRMARQMIKQHVNARPDDILMLTGSGMTSGINKLQRLLGLKVPEWQAASFGLTAVDRPIIFVSHMEHHSNHISWAETIGDVVVLEPGEDGEVSPTQLERSLSLYRHRHFKIGAFTACSNVTGRMTPYHQLAKVMHLHGGICIVDFAASAPYVSIDMHPEHPLEQLDGILFSPHKFLGGPGTCGVLIVHNSLCTQRIPDHVGGGTVDWVNPWGTKHYVHDVERREDGGTPPIIQAIKTALCMKLKDQMRPELILVREHQMTARLLQGMRRIPGVSVLDSESEDRLGIVSWILPGYHYNLVVKLLSDRFGIQARGGCSCAGPYGHYLLGITAELSHLIEQSVISGAYSFKPGWIRTSLHPIMTIQEVDDIIHAVTEIARHIETWRHDYIYNPLTNDWSHILGQFVPDVAAMFELI</sequence>
<evidence type="ECO:0000256" key="2">
    <source>
        <dbReference type="ARBA" id="ARBA00022898"/>
    </source>
</evidence>
<keyword evidence="4" id="KW-0808">Transferase</keyword>
<evidence type="ECO:0000256" key="1">
    <source>
        <dbReference type="ARBA" id="ARBA00001933"/>
    </source>
</evidence>
<gene>
    <name evidence="4" type="ORF">EI981_24620</name>
</gene>
<dbReference type="EMBL" id="CP034346">
    <property type="protein sequence ID" value="AZS17298.1"/>
    <property type="molecule type" value="Genomic_DNA"/>
</dbReference>
<evidence type="ECO:0000259" key="3">
    <source>
        <dbReference type="Pfam" id="PF00266"/>
    </source>
</evidence>
<evidence type="ECO:0000313" key="5">
    <source>
        <dbReference type="Proteomes" id="UP000270678"/>
    </source>
</evidence>
<dbReference type="InterPro" id="IPR015421">
    <property type="entry name" value="PyrdxlP-dep_Trfase_major"/>
</dbReference>
<dbReference type="OrthoDB" id="9804366at2"/>
<proteinExistence type="predicted"/>
<dbReference type="Gene3D" id="3.40.640.10">
    <property type="entry name" value="Type I PLP-dependent aspartate aminotransferase-like (Major domain)"/>
    <property type="match status" value="1"/>
</dbReference>
<keyword evidence="4" id="KW-0032">Aminotransferase</keyword>
<dbReference type="Gene3D" id="3.90.1150.10">
    <property type="entry name" value="Aspartate Aminotransferase, domain 1"/>
    <property type="match status" value="1"/>
</dbReference>
<dbReference type="PANTHER" id="PTHR43586:SF8">
    <property type="entry name" value="CYSTEINE DESULFURASE 1, CHLOROPLASTIC"/>
    <property type="match status" value="1"/>
</dbReference>
<dbReference type="AlphaFoldDB" id="A0A3S9V407"/>
<feature type="domain" description="Aminotransferase class V" evidence="3">
    <location>
        <begin position="48"/>
        <end position="458"/>
    </location>
</feature>